<feature type="domain" description="Malonyl-CoA:ACP transacylase (MAT)" evidence="5">
    <location>
        <begin position="6"/>
        <end position="330"/>
    </location>
</feature>
<dbReference type="SUPFAM" id="SSF55048">
    <property type="entry name" value="Probable ACP-binding domain of malonyl-CoA ACP transacylase"/>
    <property type="match status" value="1"/>
</dbReference>
<accession>A0A1M7YMG1</accession>
<evidence type="ECO:0000259" key="5">
    <source>
        <dbReference type="SMART" id="SM00827"/>
    </source>
</evidence>
<dbReference type="EMBL" id="FRFD01000015">
    <property type="protein sequence ID" value="SHO53819.1"/>
    <property type="molecule type" value="Genomic_DNA"/>
</dbReference>
<dbReference type="PANTHER" id="PTHR42681:SF1">
    <property type="entry name" value="MALONYL-COA-ACYL CARRIER PROTEIN TRANSACYLASE, MITOCHONDRIAL"/>
    <property type="match status" value="1"/>
</dbReference>
<dbReference type="RefSeq" id="WP_073590935.1">
    <property type="nucleotide sequence ID" value="NZ_FRFD01000015.1"/>
</dbReference>
<evidence type="ECO:0000256" key="2">
    <source>
        <dbReference type="ARBA" id="ARBA00022679"/>
    </source>
</evidence>
<dbReference type="GO" id="GO:0004314">
    <property type="term" value="F:[acyl-carrier-protein] S-malonyltransferase activity"/>
    <property type="evidence" value="ECO:0007669"/>
    <property type="project" value="UniProtKB-EC"/>
</dbReference>
<keyword evidence="2 6" id="KW-0808">Transferase</keyword>
<dbReference type="AlphaFoldDB" id="A0A1M7YMG1"/>
<keyword evidence="7" id="KW-1185">Reference proteome</keyword>
<organism evidence="6 7">
    <name type="scientific">Anaerocolumna xylanovorans DSM 12503</name>
    <dbReference type="NCBI Taxonomy" id="1121345"/>
    <lineage>
        <taxon>Bacteria</taxon>
        <taxon>Bacillati</taxon>
        <taxon>Bacillota</taxon>
        <taxon>Clostridia</taxon>
        <taxon>Lachnospirales</taxon>
        <taxon>Lachnospiraceae</taxon>
        <taxon>Anaerocolumna</taxon>
    </lineage>
</organism>
<keyword evidence="3" id="KW-0012">Acyltransferase</keyword>
<name>A0A1M7YMG1_9FIRM</name>
<dbReference type="PANTHER" id="PTHR42681">
    <property type="entry name" value="MALONYL-COA-ACYL CARRIER PROTEIN TRANSACYLASE, MITOCHONDRIAL"/>
    <property type="match status" value="1"/>
</dbReference>
<evidence type="ECO:0000256" key="4">
    <source>
        <dbReference type="ARBA" id="ARBA00048462"/>
    </source>
</evidence>
<dbReference type="Gene3D" id="3.30.70.250">
    <property type="entry name" value="Malonyl-CoA ACP transacylase, ACP-binding"/>
    <property type="match status" value="1"/>
</dbReference>
<dbReference type="OrthoDB" id="9805460at2"/>
<dbReference type="Gene3D" id="3.40.366.10">
    <property type="entry name" value="Malonyl-Coenzyme A Acyl Carrier Protein, domain 2"/>
    <property type="match status" value="1"/>
</dbReference>
<evidence type="ECO:0000313" key="7">
    <source>
        <dbReference type="Proteomes" id="UP000184612"/>
    </source>
</evidence>
<dbReference type="SMART" id="SM00827">
    <property type="entry name" value="PKS_AT"/>
    <property type="match status" value="1"/>
</dbReference>
<evidence type="ECO:0000313" key="6">
    <source>
        <dbReference type="EMBL" id="SHO53819.1"/>
    </source>
</evidence>
<dbReference type="STRING" id="1121345.SAMN02745217_04301"/>
<dbReference type="Pfam" id="PF00698">
    <property type="entry name" value="Acyl_transf_1"/>
    <property type="match status" value="1"/>
</dbReference>
<gene>
    <name evidence="6" type="ORF">SAMN02745217_04301</name>
</gene>
<dbReference type="InterPro" id="IPR016035">
    <property type="entry name" value="Acyl_Trfase/lysoPLipase"/>
</dbReference>
<dbReference type="InterPro" id="IPR001227">
    <property type="entry name" value="Ac_transferase_dom_sf"/>
</dbReference>
<evidence type="ECO:0000256" key="3">
    <source>
        <dbReference type="ARBA" id="ARBA00023315"/>
    </source>
</evidence>
<dbReference type="GO" id="GO:0006633">
    <property type="term" value="P:fatty acid biosynthetic process"/>
    <property type="evidence" value="ECO:0007669"/>
    <property type="project" value="TreeGrafter"/>
</dbReference>
<sequence>MNIGYLFTGQGSQYKGMEQDFIRKYPSFKRIFEEASDTLHLNMPELCRNASEEGLMDTEDVQPLLLTYEMAAFETFKEVYELEPLFLAGHSLGEIAAITCAGGIHFAKALELVRERGRLMKVHGENRGGMSAVFGVSTAVLDCVCKEVSEDEESVVSISNYNSSRQKVISGNYSGIKKAETKLKKLHATVIPLKVNIPFHSILMEECAGEFEKYCRDTVFMDLKYPVISNLDGLPYINQNYFGSYLGKHIIHQVNWQKSIDYMYNSGVRYFVELGPGDTLCKMVADDYPDASTFAINKQENVNQFEELLKHGRFEAIKKSMGLVVSIKNENLDKKDYEENAANPYLSLQLKVKQLISDNKLIKKKEVMVLLGEIYPILKNKNIKEGEYISLCDKISSLYADL</sequence>
<dbReference type="SUPFAM" id="SSF52151">
    <property type="entry name" value="FabD/lysophospholipase-like"/>
    <property type="match status" value="1"/>
</dbReference>
<reference evidence="6 7" key="1">
    <citation type="submission" date="2016-12" db="EMBL/GenBank/DDBJ databases">
        <authorList>
            <person name="Song W.-J."/>
            <person name="Kurnit D.M."/>
        </authorList>
    </citation>
    <scope>NUCLEOTIDE SEQUENCE [LARGE SCALE GENOMIC DNA]</scope>
    <source>
        <strain evidence="6 7">DSM 12503</strain>
    </source>
</reference>
<protein>
    <recommendedName>
        <fullName evidence="1">[acyl-carrier-protein] S-malonyltransferase</fullName>
        <ecNumber evidence="1">2.3.1.39</ecNumber>
    </recommendedName>
</protein>
<dbReference type="InterPro" id="IPR016036">
    <property type="entry name" value="Malonyl_transacylase_ACP-bd"/>
</dbReference>
<dbReference type="InterPro" id="IPR014043">
    <property type="entry name" value="Acyl_transferase_dom"/>
</dbReference>
<evidence type="ECO:0000256" key="1">
    <source>
        <dbReference type="ARBA" id="ARBA00013258"/>
    </source>
</evidence>
<proteinExistence type="predicted"/>
<comment type="catalytic activity">
    <reaction evidence="4">
        <text>holo-[ACP] + malonyl-CoA = malonyl-[ACP] + CoA</text>
        <dbReference type="Rhea" id="RHEA:41792"/>
        <dbReference type="Rhea" id="RHEA-COMP:9623"/>
        <dbReference type="Rhea" id="RHEA-COMP:9685"/>
        <dbReference type="ChEBI" id="CHEBI:57287"/>
        <dbReference type="ChEBI" id="CHEBI:57384"/>
        <dbReference type="ChEBI" id="CHEBI:64479"/>
        <dbReference type="ChEBI" id="CHEBI:78449"/>
        <dbReference type="EC" id="2.3.1.39"/>
    </reaction>
</comment>
<dbReference type="EC" id="2.3.1.39" evidence="1"/>
<dbReference type="Proteomes" id="UP000184612">
    <property type="component" value="Unassembled WGS sequence"/>
</dbReference>
<dbReference type="InterPro" id="IPR050858">
    <property type="entry name" value="Mal-CoA-ACP_Trans/PKS_FabD"/>
</dbReference>